<evidence type="ECO:0000256" key="7">
    <source>
        <dbReference type="ARBA" id="ARBA00022729"/>
    </source>
</evidence>
<evidence type="ECO:0000313" key="14">
    <source>
        <dbReference type="EMBL" id="EGZ21982.1"/>
    </source>
</evidence>
<dbReference type="Gene3D" id="2.160.20.10">
    <property type="entry name" value="Single-stranded right-handed beta-helix, Pectin lyase-like"/>
    <property type="match status" value="2"/>
</dbReference>
<dbReference type="GO" id="GO:0030570">
    <property type="term" value="F:pectate lyase activity"/>
    <property type="evidence" value="ECO:0007669"/>
    <property type="project" value="UniProtKB-EC"/>
</dbReference>
<comment type="catalytic activity">
    <reaction evidence="1">
        <text>Eliminative cleavage of (1-&gt;4)-alpha-D-galacturonan to give oligosaccharides with 4-deoxy-alpha-D-galact-4-enuronosyl groups at their non-reducing ends.</text>
        <dbReference type="EC" id="4.2.2.2"/>
    </reaction>
</comment>
<dbReference type="EC" id="4.2.2.2" evidence="5"/>
<dbReference type="InterPro" id="IPR011050">
    <property type="entry name" value="Pectin_lyase_fold/virulence"/>
</dbReference>
<evidence type="ECO:0000313" key="13">
    <source>
        <dbReference type="EMBL" id="EGZ21979.1"/>
    </source>
</evidence>
<protein>
    <recommendedName>
        <fullName evidence="11">Probable pectate lyase F</fullName>
        <ecNumber evidence="5">4.2.2.2</ecNumber>
    </recommendedName>
</protein>
<keyword evidence="9 14" id="KW-0456">Lyase</keyword>
<dbReference type="EMBL" id="JH159153">
    <property type="protein sequence ID" value="EGZ21982.1"/>
    <property type="molecule type" value="Genomic_DNA"/>
</dbReference>
<comment type="function">
    <text evidence="10">Pectinolytic enzyme consist of four classes of enzymes: pectin lyase, polygalacturonase, pectin methylesterase and rhamnogalacturonase. Among pectinolytic enzymes, pectin lyase is the most important in depolymerization of pectin, since it cleaves internal glycosidic bonds of highly methylated pectins. Favors pectate, the anion, over pectin, the methyl ester.</text>
</comment>
<feature type="compositionally biased region" description="Polar residues" evidence="12">
    <location>
        <begin position="524"/>
        <end position="533"/>
    </location>
</feature>
<organism evidence="15">
    <name type="scientific">Phytophthora sojae (strain P6497)</name>
    <name type="common">Soybean stem and root rot agent</name>
    <name type="synonym">Phytophthora megasperma f. sp. glycines</name>
    <dbReference type="NCBI Taxonomy" id="1094619"/>
    <lineage>
        <taxon>Eukaryota</taxon>
        <taxon>Sar</taxon>
        <taxon>Stramenopiles</taxon>
        <taxon>Oomycota</taxon>
        <taxon>Peronosporomycetes</taxon>
        <taxon>Peronosporales</taxon>
        <taxon>Peronosporaceae</taxon>
        <taxon>Phytophthora</taxon>
    </lineage>
</organism>
<keyword evidence="15" id="KW-1185">Reference proteome</keyword>
<name>G4ZA94_PHYSP</name>
<evidence type="ECO:0000256" key="4">
    <source>
        <dbReference type="ARBA" id="ARBA00006463"/>
    </source>
</evidence>
<evidence type="ECO:0000256" key="1">
    <source>
        <dbReference type="ARBA" id="ARBA00000695"/>
    </source>
</evidence>
<dbReference type="KEGG" id="psoj:PHYSODRAFT_329862"/>
<feature type="compositionally biased region" description="Low complexity" evidence="12">
    <location>
        <begin position="410"/>
        <end position="464"/>
    </location>
</feature>
<evidence type="ECO:0000256" key="11">
    <source>
        <dbReference type="ARBA" id="ARBA00039895"/>
    </source>
</evidence>
<keyword evidence="7" id="KW-0732">Signal</keyword>
<dbReference type="AlphaFoldDB" id="G4ZA94"/>
<dbReference type="SMR" id="G4ZA94"/>
<comment type="cofactor">
    <cofactor evidence="2">
        <name>Ca(2+)</name>
        <dbReference type="ChEBI" id="CHEBI:29108"/>
    </cofactor>
</comment>
<dbReference type="GeneID" id="20646008"/>
<evidence type="ECO:0000313" key="15">
    <source>
        <dbReference type="Proteomes" id="UP000002640"/>
    </source>
</evidence>
<feature type="compositionally biased region" description="Low complexity" evidence="12">
    <location>
        <begin position="558"/>
        <end position="619"/>
    </location>
</feature>
<evidence type="ECO:0000256" key="12">
    <source>
        <dbReference type="SAM" id="MobiDB-lite"/>
    </source>
</evidence>
<keyword evidence="8" id="KW-0106">Calcium</keyword>
<dbReference type="PANTHER" id="PTHR33407">
    <property type="entry name" value="PECTATE LYASE F-RELATED"/>
    <property type="match status" value="1"/>
</dbReference>
<dbReference type="InterPro" id="IPR012334">
    <property type="entry name" value="Pectin_lyas_fold"/>
</dbReference>
<evidence type="ECO:0000256" key="2">
    <source>
        <dbReference type="ARBA" id="ARBA00001913"/>
    </source>
</evidence>
<dbReference type="GO" id="GO:0005576">
    <property type="term" value="C:extracellular region"/>
    <property type="evidence" value="ECO:0007669"/>
    <property type="project" value="UniProtKB-SubCell"/>
</dbReference>
<feature type="compositionally biased region" description="Polar residues" evidence="12">
    <location>
        <begin position="547"/>
        <end position="557"/>
    </location>
</feature>
<dbReference type="Proteomes" id="UP000002640">
    <property type="component" value="Unassembled WGS sequence"/>
</dbReference>
<dbReference type="KEGG" id="psoj:PHYSODRAFT_329865"/>
<evidence type="ECO:0000256" key="3">
    <source>
        <dbReference type="ARBA" id="ARBA00004613"/>
    </source>
</evidence>
<reference evidence="13 15" key="1">
    <citation type="journal article" date="2006" name="Science">
        <title>Phytophthora genome sequences uncover evolutionary origins and mechanisms of pathogenesis.</title>
        <authorList>
            <person name="Tyler B.M."/>
            <person name="Tripathy S."/>
            <person name="Zhang X."/>
            <person name="Dehal P."/>
            <person name="Jiang R.H."/>
            <person name="Aerts A."/>
            <person name="Arredondo F.D."/>
            <person name="Baxter L."/>
            <person name="Bensasson D."/>
            <person name="Beynon J.L."/>
            <person name="Chapman J."/>
            <person name="Damasceno C.M."/>
            <person name="Dorrance A.E."/>
            <person name="Dou D."/>
            <person name="Dickerman A.W."/>
            <person name="Dubchak I.L."/>
            <person name="Garbelotto M."/>
            <person name="Gijzen M."/>
            <person name="Gordon S.G."/>
            <person name="Govers F."/>
            <person name="Grunwald N.J."/>
            <person name="Huang W."/>
            <person name="Ivors K.L."/>
            <person name="Jones R.W."/>
            <person name="Kamoun S."/>
            <person name="Krampis K."/>
            <person name="Lamour K.H."/>
            <person name="Lee M.K."/>
            <person name="McDonald W.H."/>
            <person name="Medina M."/>
            <person name="Meijer H.J."/>
            <person name="Nordberg E.K."/>
            <person name="Maclean D.J."/>
            <person name="Ospina-Giraldo M.D."/>
            <person name="Morris P.F."/>
            <person name="Phuntumart V."/>
            <person name="Putnam N.H."/>
            <person name="Rash S."/>
            <person name="Rose J.K."/>
            <person name="Sakihama Y."/>
            <person name="Salamov A.A."/>
            <person name="Savidor A."/>
            <person name="Scheuring C.F."/>
            <person name="Smith B.M."/>
            <person name="Sobral B.W."/>
            <person name="Terry A."/>
            <person name="Torto-Alalibo T.A."/>
            <person name="Win J."/>
            <person name="Xu Z."/>
            <person name="Zhang H."/>
            <person name="Grigoriev I.V."/>
            <person name="Rokhsar D.S."/>
            <person name="Boore J.L."/>
        </authorList>
    </citation>
    <scope>NUCLEOTIDE SEQUENCE [LARGE SCALE GENOMIC DNA]</scope>
    <source>
        <strain evidence="13 15">P6497</strain>
    </source>
</reference>
<feature type="compositionally biased region" description="Low complexity" evidence="12">
    <location>
        <begin position="481"/>
        <end position="502"/>
    </location>
</feature>
<gene>
    <name evidence="13" type="ORF">PHYSODRAFT_329862</name>
    <name evidence="14" type="ORF">PHYSODRAFT_329865</name>
</gene>
<accession>G4ZA94</accession>
<evidence type="ECO:0000256" key="10">
    <source>
        <dbReference type="ARBA" id="ARBA00025679"/>
    </source>
</evidence>
<feature type="compositionally biased region" description="Polar residues" evidence="12">
    <location>
        <begin position="465"/>
        <end position="474"/>
    </location>
</feature>
<dbReference type="GO" id="GO:0045490">
    <property type="term" value="P:pectin catabolic process"/>
    <property type="evidence" value="ECO:0007669"/>
    <property type="project" value="TreeGrafter"/>
</dbReference>
<feature type="compositionally biased region" description="Polar residues" evidence="12">
    <location>
        <begin position="620"/>
        <end position="629"/>
    </location>
</feature>
<sequence length="844" mass="87657">MTGMIHRHGFEPLGSPASPTAAWLQENNWPIRSSPSWSLMPKHRINWSSSSPHQLRSSSTLTKTLLLLQSTMVKSFANFATTIALAIAAASAASLPDGTWPASTGTVQFSEAHIVKAGEVFDGKMQTYERSDISCEGQTESGASTAVFKLEPGSTLKNVIIGKNQMEGVHCDKHDCVIENVWWDDVCEDALSVKGGTASSVTTVTGGGARYADDKVIQHNGYGTVKIDGFYGEDVSKLYRSCGTCGDKQRKVDVANVYVVNPTNAVVTVNKNWNDEATLSNVWVKSSGKKTVKICQWSQGNADGEPSILGHGPSPPLCQYSESDVRVNEDISQAAQTSTAASASASASSSQTPAQQSSSFSDSSLASSAAASSQTSSNSSTEASEASAPGTVAPVESGSLEQLVVSSAGSQTEQQQDSTEQPAALPSASGSSPTSSSGSTYSSSDDVTQAAAQQSSVASSSESDLTQSVQQQTGIVLECDSSSSKASEQTSQLSSVASSSALDPPQAPNVILECDSSSSSGSSNQQVEVPSLQSTTSASASTSSASNSGVESQQENVAPSASGSTSSTSTYSSAATAPSSSSSSSGSTTDPTTQNSNAGSPTQSSSTGSTAQTTGSDSTEQTATNTTPYTIKAGEVFDGKMQTFERSDITCTDGEGQKDSAVFLVEAGGTLKNAIIGKNQKEGVHCDDHDCTIENVWWDDVCEDALSIKGGTASSVTTVTNCGARYASDKVVQHNGYGTVKINGFFAQEFGKLYRSCGTCGDIPRTVTVENVYAIDPLVSLVTVNKNYNDQATLKNIYVKTTDGKGDVKVCQWSQGSKTPSNLGDGPSGTLCQYTESDVHINEK</sequence>
<dbReference type="PANTHER" id="PTHR33407:SF9">
    <property type="entry name" value="PECTATE LYASE F-RELATED"/>
    <property type="match status" value="1"/>
</dbReference>
<evidence type="ECO:0000256" key="6">
    <source>
        <dbReference type="ARBA" id="ARBA00022525"/>
    </source>
</evidence>
<proteinExistence type="inferred from homology"/>
<dbReference type="RefSeq" id="XP_009524696.1">
    <property type="nucleotide sequence ID" value="XM_009526401.1"/>
</dbReference>
<feature type="compositionally biased region" description="Low complexity" evidence="12">
    <location>
        <begin position="332"/>
        <end position="388"/>
    </location>
</feature>
<evidence type="ECO:0000256" key="9">
    <source>
        <dbReference type="ARBA" id="ARBA00023239"/>
    </source>
</evidence>
<dbReference type="SUPFAM" id="SSF51126">
    <property type="entry name" value="Pectin lyase-like"/>
    <property type="match status" value="2"/>
</dbReference>
<reference evidence="13" key="2">
    <citation type="submission" date="2011-09" db="EMBL/GenBank/DDBJ databases">
        <authorList>
            <consortium name="US DOE Joint Genome Institute (JGI-PGF)"/>
            <person name="Aerts A."/>
            <person name="Grimwood J."/>
            <person name="Schmutz J."/>
            <person name="Lucas S."/>
            <person name="Hammon N."/>
            <person name="Glavina del Rio T."/>
            <person name="Dalin E."/>
            <person name="Tice H."/>
            <person name="Pitluck S."/>
            <person name="Dehal P."/>
            <person name="Chapman J."/>
            <person name="Putman N.H."/>
            <person name="Salamov A.A."/>
            <person name="Terry A."/>
            <person name="Rokhsar D.S."/>
            <person name="Boore J.L."/>
            <person name="Tripathy S."/>
            <person name="Tyler B.M."/>
            <person name="Grigoriev I.V."/>
        </authorList>
    </citation>
    <scope>NUCLEOTIDE SEQUENCE</scope>
    <source>
        <strain evidence="13">P6497</strain>
    </source>
</reference>
<feature type="compositionally biased region" description="Low complexity" evidence="12">
    <location>
        <begin position="534"/>
        <end position="546"/>
    </location>
</feature>
<evidence type="ECO:0000256" key="5">
    <source>
        <dbReference type="ARBA" id="ARBA00012272"/>
    </source>
</evidence>
<comment type="subcellular location">
    <subcellularLocation>
        <location evidence="3">Secreted</location>
    </subcellularLocation>
</comment>
<comment type="similarity">
    <text evidence="4">Belongs to the polysaccharide lyase 3 family.</text>
</comment>
<dbReference type="RefSeq" id="XP_009524699.1">
    <property type="nucleotide sequence ID" value="XM_009526404.1"/>
</dbReference>
<dbReference type="InParanoid" id="G4ZA94"/>
<dbReference type="EMBL" id="JH159153">
    <property type="protein sequence ID" value="EGZ21979.1"/>
    <property type="molecule type" value="Genomic_DNA"/>
</dbReference>
<evidence type="ECO:0000256" key="8">
    <source>
        <dbReference type="ARBA" id="ARBA00022837"/>
    </source>
</evidence>
<dbReference type="Pfam" id="PF03211">
    <property type="entry name" value="Pectate_lyase"/>
    <property type="match status" value="2"/>
</dbReference>
<feature type="region of interest" description="Disordered" evidence="12">
    <location>
        <begin position="332"/>
        <end position="631"/>
    </location>
</feature>
<dbReference type="InterPro" id="IPR004898">
    <property type="entry name" value="Pectate_lyase_PlyH/PlyE-like"/>
</dbReference>
<keyword evidence="6" id="KW-0964">Secreted</keyword>
<dbReference type="GeneID" id="20646009"/>